<evidence type="ECO:0000313" key="2">
    <source>
        <dbReference type="EMBL" id="MBB4016331.1"/>
    </source>
</evidence>
<dbReference type="PRINTS" id="PR00111">
    <property type="entry name" value="ABHYDROLASE"/>
</dbReference>
<dbReference type="EMBL" id="JACIEN010000001">
    <property type="protein sequence ID" value="MBB4016331.1"/>
    <property type="molecule type" value="Genomic_DNA"/>
</dbReference>
<dbReference type="InterPro" id="IPR029058">
    <property type="entry name" value="AB_hydrolase_fold"/>
</dbReference>
<dbReference type="InterPro" id="IPR050471">
    <property type="entry name" value="AB_hydrolase"/>
</dbReference>
<keyword evidence="3" id="KW-1185">Reference proteome</keyword>
<proteinExistence type="predicted"/>
<reference evidence="2 3" key="1">
    <citation type="submission" date="2020-08" db="EMBL/GenBank/DDBJ databases">
        <title>Genomic Encyclopedia of Type Strains, Phase IV (KMG-IV): sequencing the most valuable type-strain genomes for metagenomic binning, comparative biology and taxonomic classification.</title>
        <authorList>
            <person name="Goeker M."/>
        </authorList>
    </citation>
    <scope>NUCLEOTIDE SEQUENCE [LARGE SCALE GENOMIC DNA]</scope>
    <source>
        <strain evidence="2 3">DSM 103737</strain>
    </source>
</reference>
<feature type="domain" description="AB hydrolase-1" evidence="1">
    <location>
        <begin position="3"/>
        <end position="227"/>
    </location>
</feature>
<sequence>MLWWPDELCQMLAEAGRFVIRYDNRDTGRSTTQHPGAPLYTIDDMADDAIAILDGYGIPHAHLVGMSLGGMIAQLVALKQPRRVQSLTLISTSAFDEDDPDLPPMDPALLAHFGKIETLDWSDRGAVVDFHVESFRISAGSNANFDESRARSLAEREYDRALNPQSALNHSMLGGGEEWAGRLSEIVVPALVIHGRSDPILSFEHGKKLAAKLASARLVALEAGHELNAKDWRRIVDEIRRQTV</sequence>
<dbReference type="GO" id="GO:0046503">
    <property type="term" value="P:glycerolipid catabolic process"/>
    <property type="evidence" value="ECO:0007669"/>
    <property type="project" value="TreeGrafter"/>
</dbReference>
<protein>
    <submittedName>
        <fullName evidence="2">Pimeloyl-ACP methyl ester carboxylesterase</fullName>
    </submittedName>
</protein>
<dbReference type="Pfam" id="PF00561">
    <property type="entry name" value="Abhydrolase_1"/>
    <property type="match status" value="1"/>
</dbReference>
<dbReference type="GO" id="GO:0004806">
    <property type="term" value="F:triacylglycerol lipase activity"/>
    <property type="evidence" value="ECO:0007669"/>
    <property type="project" value="TreeGrafter"/>
</dbReference>
<accession>A0A840BSE9</accession>
<dbReference type="InterPro" id="IPR000073">
    <property type="entry name" value="AB_hydrolase_1"/>
</dbReference>
<gene>
    <name evidence="2" type="ORF">GGR16_001337</name>
</gene>
<dbReference type="PANTHER" id="PTHR43433:SF5">
    <property type="entry name" value="AB HYDROLASE-1 DOMAIN-CONTAINING PROTEIN"/>
    <property type="match status" value="1"/>
</dbReference>
<dbReference type="Gene3D" id="3.40.50.1820">
    <property type="entry name" value="alpha/beta hydrolase"/>
    <property type="match status" value="1"/>
</dbReference>
<comment type="caution">
    <text evidence="2">The sequence shown here is derived from an EMBL/GenBank/DDBJ whole genome shotgun (WGS) entry which is preliminary data.</text>
</comment>
<dbReference type="SUPFAM" id="SSF53474">
    <property type="entry name" value="alpha/beta-Hydrolases"/>
    <property type="match status" value="1"/>
</dbReference>
<organism evidence="2 3">
    <name type="scientific">Chelatococcus caeni</name>
    <dbReference type="NCBI Taxonomy" id="1348468"/>
    <lineage>
        <taxon>Bacteria</taxon>
        <taxon>Pseudomonadati</taxon>
        <taxon>Pseudomonadota</taxon>
        <taxon>Alphaproteobacteria</taxon>
        <taxon>Hyphomicrobiales</taxon>
        <taxon>Chelatococcaceae</taxon>
        <taxon>Chelatococcus</taxon>
    </lineage>
</organism>
<evidence type="ECO:0000259" key="1">
    <source>
        <dbReference type="Pfam" id="PF00561"/>
    </source>
</evidence>
<name>A0A840BSE9_9HYPH</name>
<dbReference type="AlphaFoldDB" id="A0A840BSE9"/>
<dbReference type="Proteomes" id="UP000577362">
    <property type="component" value="Unassembled WGS sequence"/>
</dbReference>
<dbReference type="PANTHER" id="PTHR43433">
    <property type="entry name" value="HYDROLASE, ALPHA/BETA FOLD FAMILY PROTEIN"/>
    <property type="match status" value="1"/>
</dbReference>
<evidence type="ECO:0000313" key="3">
    <source>
        <dbReference type="Proteomes" id="UP000577362"/>
    </source>
</evidence>